<keyword evidence="2" id="KW-0808">Transferase</keyword>
<evidence type="ECO:0000313" key="6">
    <source>
        <dbReference type="WBParaSite" id="ECPE_0001703601-mRNA-1"/>
    </source>
</evidence>
<dbReference type="GO" id="GO:0005977">
    <property type="term" value="P:glycogen metabolic process"/>
    <property type="evidence" value="ECO:0007669"/>
    <property type="project" value="InterPro"/>
</dbReference>
<organism evidence="6">
    <name type="scientific">Echinostoma caproni</name>
    <dbReference type="NCBI Taxonomy" id="27848"/>
    <lineage>
        <taxon>Eukaryota</taxon>
        <taxon>Metazoa</taxon>
        <taxon>Spiralia</taxon>
        <taxon>Lophotrochozoa</taxon>
        <taxon>Platyhelminthes</taxon>
        <taxon>Trematoda</taxon>
        <taxon>Digenea</taxon>
        <taxon>Plagiorchiida</taxon>
        <taxon>Echinostomata</taxon>
        <taxon>Echinostomatoidea</taxon>
        <taxon>Echinostomatidae</taxon>
        <taxon>Echinostoma</taxon>
    </lineage>
</organism>
<reference evidence="6" key="1">
    <citation type="submission" date="2016-06" db="UniProtKB">
        <authorList>
            <consortium name="WormBaseParasite"/>
        </authorList>
    </citation>
    <scope>IDENTIFICATION</scope>
</reference>
<dbReference type="EMBL" id="UZAN01066920">
    <property type="protein sequence ID" value="VDP94267.1"/>
    <property type="molecule type" value="Genomic_DNA"/>
</dbReference>
<evidence type="ECO:0000256" key="1">
    <source>
        <dbReference type="ARBA" id="ARBA00022527"/>
    </source>
</evidence>
<dbReference type="OrthoDB" id="419455at2759"/>
<gene>
    <name evidence="4" type="ORF">ECPE_LOCUS16993</name>
</gene>
<protein>
    <submittedName>
        <fullName evidence="6">RNA polymerase II nuclear localization protein SLC7A6OS</fullName>
    </submittedName>
</protein>
<dbReference type="GO" id="GO:0005524">
    <property type="term" value="F:ATP binding"/>
    <property type="evidence" value="ECO:0007669"/>
    <property type="project" value="InterPro"/>
</dbReference>
<dbReference type="Proteomes" id="UP000272942">
    <property type="component" value="Unassembled WGS sequence"/>
</dbReference>
<name>A0A183BCQ8_9TREM</name>
<dbReference type="GO" id="GO:0005964">
    <property type="term" value="C:phosphorylase kinase complex"/>
    <property type="evidence" value="ECO:0007669"/>
    <property type="project" value="InterPro"/>
</dbReference>
<keyword evidence="1" id="KW-0723">Serine/threonine-protein kinase</keyword>
<evidence type="ECO:0000313" key="4">
    <source>
        <dbReference type="EMBL" id="VDP94267.1"/>
    </source>
</evidence>
<keyword evidence="5" id="KW-1185">Reference proteome</keyword>
<proteinExistence type="predicted"/>
<sequence length="96" mass="11427">MRIDELAVDPYANRKLRKIIDALSYDVYSQWVKKGEEQNRAALFENAPRRDLIEPPSKNDEEDDLFYSLYRGDTLDYNAYDLDDEEDMRAPIRVDY</sequence>
<reference evidence="4 5" key="2">
    <citation type="submission" date="2018-11" db="EMBL/GenBank/DDBJ databases">
        <authorList>
            <consortium name="Pathogen Informatics"/>
        </authorList>
    </citation>
    <scope>NUCLEOTIDE SEQUENCE [LARGE SCALE GENOMIC DNA]</scope>
    <source>
        <strain evidence="4 5">Egypt</strain>
    </source>
</reference>
<dbReference type="GO" id="GO:0005516">
    <property type="term" value="F:calmodulin binding"/>
    <property type="evidence" value="ECO:0007669"/>
    <property type="project" value="InterPro"/>
</dbReference>
<dbReference type="PRINTS" id="PR01049">
    <property type="entry name" value="PHOSPHBKNASE"/>
</dbReference>
<dbReference type="InterPro" id="IPR002291">
    <property type="entry name" value="Phosph_kin_gamma"/>
</dbReference>
<evidence type="ECO:0000313" key="5">
    <source>
        <dbReference type="Proteomes" id="UP000272942"/>
    </source>
</evidence>
<dbReference type="GO" id="GO:0004689">
    <property type="term" value="F:phosphorylase kinase activity"/>
    <property type="evidence" value="ECO:0007669"/>
    <property type="project" value="InterPro"/>
</dbReference>
<evidence type="ECO:0000256" key="3">
    <source>
        <dbReference type="ARBA" id="ARBA00022777"/>
    </source>
</evidence>
<dbReference type="WBParaSite" id="ECPE_0001703601-mRNA-1">
    <property type="protein sequence ID" value="ECPE_0001703601-mRNA-1"/>
    <property type="gene ID" value="ECPE_0001703601"/>
</dbReference>
<evidence type="ECO:0000256" key="2">
    <source>
        <dbReference type="ARBA" id="ARBA00022679"/>
    </source>
</evidence>
<keyword evidence="3" id="KW-0418">Kinase</keyword>
<dbReference type="AlphaFoldDB" id="A0A183BCQ8"/>
<accession>A0A183BCQ8</accession>